<dbReference type="EMBL" id="MU267802">
    <property type="protein sequence ID" value="KAH7908725.1"/>
    <property type="molecule type" value="Genomic_DNA"/>
</dbReference>
<sequence length="120" mass="14002">MQVRFHPLVSSIILCFVHLVPTRVIHTYMGRARAMPLTCFYYLKVHNVIDKVNSLENVRIGLHHSFLVACCAVQQWHDFLTTIFLIQSTPITWHHVVYWPWTSSVFIMAYPFIGRGSENT</sequence>
<organism evidence="1 2">
    <name type="scientific">Hygrophoropsis aurantiaca</name>
    <dbReference type="NCBI Taxonomy" id="72124"/>
    <lineage>
        <taxon>Eukaryota</taxon>
        <taxon>Fungi</taxon>
        <taxon>Dikarya</taxon>
        <taxon>Basidiomycota</taxon>
        <taxon>Agaricomycotina</taxon>
        <taxon>Agaricomycetes</taxon>
        <taxon>Agaricomycetidae</taxon>
        <taxon>Boletales</taxon>
        <taxon>Coniophorineae</taxon>
        <taxon>Hygrophoropsidaceae</taxon>
        <taxon>Hygrophoropsis</taxon>
    </lineage>
</organism>
<protein>
    <submittedName>
        <fullName evidence="1">Uncharacterized protein</fullName>
    </submittedName>
</protein>
<name>A0ACB8A6Q8_9AGAM</name>
<keyword evidence="2" id="KW-1185">Reference proteome</keyword>
<evidence type="ECO:0000313" key="2">
    <source>
        <dbReference type="Proteomes" id="UP000790377"/>
    </source>
</evidence>
<evidence type="ECO:0000313" key="1">
    <source>
        <dbReference type="EMBL" id="KAH7908725.1"/>
    </source>
</evidence>
<accession>A0ACB8A6Q8</accession>
<reference evidence="1" key="1">
    <citation type="journal article" date="2021" name="New Phytol.">
        <title>Evolutionary innovations through gain and loss of genes in the ectomycorrhizal Boletales.</title>
        <authorList>
            <person name="Wu G."/>
            <person name="Miyauchi S."/>
            <person name="Morin E."/>
            <person name="Kuo A."/>
            <person name="Drula E."/>
            <person name="Varga T."/>
            <person name="Kohler A."/>
            <person name="Feng B."/>
            <person name="Cao Y."/>
            <person name="Lipzen A."/>
            <person name="Daum C."/>
            <person name="Hundley H."/>
            <person name="Pangilinan J."/>
            <person name="Johnson J."/>
            <person name="Barry K."/>
            <person name="LaButti K."/>
            <person name="Ng V."/>
            <person name="Ahrendt S."/>
            <person name="Min B."/>
            <person name="Choi I.G."/>
            <person name="Park H."/>
            <person name="Plett J.M."/>
            <person name="Magnuson J."/>
            <person name="Spatafora J.W."/>
            <person name="Nagy L.G."/>
            <person name="Henrissat B."/>
            <person name="Grigoriev I.V."/>
            <person name="Yang Z.L."/>
            <person name="Xu J."/>
            <person name="Martin F.M."/>
        </authorList>
    </citation>
    <scope>NUCLEOTIDE SEQUENCE</scope>
    <source>
        <strain evidence="1">ATCC 28755</strain>
    </source>
</reference>
<comment type="caution">
    <text evidence="1">The sequence shown here is derived from an EMBL/GenBank/DDBJ whole genome shotgun (WGS) entry which is preliminary data.</text>
</comment>
<proteinExistence type="predicted"/>
<dbReference type="Proteomes" id="UP000790377">
    <property type="component" value="Unassembled WGS sequence"/>
</dbReference>
<gene>
    <name evidence="1" type="ORF">BJ138DRAFT_323771</name>
</gene>